<evidence type="ECO:0000256" key="1">
    <source>
        <dbReference type="SAM" id="MobiDB-lite"/>
    </source>
</evidence>
<keyword evidence="3" id="KW-1185">Reference proteome</keyword>
<dbReference type="GeneID" id="106072874"/>
<keyword evidence="2" id="KW-1133">Transmembrane helix</keyword>
<evidence type="ECO:0000256" key="2">
    <source>
        <dbReference type="SAM" id="Phobius"/>
    </source>
</evidence>
<gene>
    <name evidence="4 5" type="primary">LOC106072874</name>
</gene>
<dbReference type="Proteomes" id="UP001165740">
    <property type="component" value="Chromosome 4"/>
</dbReference>
<keyword evidence="2" id="KW-0472">Membrane</keyword>
<feature type="transmembrane region" description="Helical" evidence="2">
    <location>
        <begin position="25"/>
        <end position="46"/>
    </location>
</feature>
<dbReference type="SUPFAM" id="SSF101967">
    <property type="entry name" value="Adhesin YadA, collagen-binding domain"/>
    <property type="match status" value="1"/>
</dbReference>
<reference evidence="4 5" key="1">
    <citation type="submission" date="2025-04" db="UniProtKB">
        <authorList>
            <consortium name="RefSeq"/>
        </authorList>
    </citation>
    <scope>IDENTIFICATION</scope>
</reference>
<dbReference type="InterPro" id="IPR011049">
    <property type="entry name" value="Serralysin-like_metalloprot_C"/>
</dbReference>
<organism evidence="3 5">
    <name type="scientific">Biomphalaria glabrata</name>
    <name type="common">Bloodfluke planorb</name>
    <name type="synonym">Freshwater snail</name>
    <dbReference type="NCBI Taxonomy" id="6526"/>
    <lineage>
        <taxon>Eukaryota</taxon>
        <taxon>Metazoa</taxon>
        <taxon>Spiralia</taxon>
        <taxon>Lophotrochozoa</taxon>
        <taxon>Mollusca</taxon>
        <taxon>Gastropoda</taxon>
        <taxon>Heterobranchia</taxon>
        <taxon>Euthyneura</taxon>
        <taxon>Panpulmonata</taxon>
        <taxon>Hygrophila</taxon>
        <taxon>Lymnaeoidea</taxon>
        <taxon>Planorbidae</taxon>
        <taxon>Biomphalaria</taxon>
    </lineage>
</organism>
<dbReference type="RefSeq" id="XP_055883655.1">
    <property type="nucleotide sequence ID" value="XM_056027680.1"/>
</dbReference>
<evidence type="ECO:0000313" key="4">
    <source>
        <dbReference type="RefSeq" id="XP_055883655.1"/>
    </source>
</evidence>
<dbReference type="OrthoDB" id="10339203at2759"/>
<dbReference type="Gene3D" id="2.150.10.10">
    <property type="entry name" value="Serralysin-like metalloprotease, C-terminal"/>
    <property type="match status" value="1"/>
</dbReference>
<dbReference type="AlphaFoldDB" id="A0A9W3A8S3"/>
<keyword evidence="2" id="KW-0812">Transmembrane</keyword>
<dbReference type="RefSeq" id="XP_055883656.1">
    <property type="nucleotide sequence ID" value="XM_056027681.1"/>
</dbReference>
<sequence>MSSCESVGMSTCNAPESSDSQKVKVGTWIGTAGGAFIALLIVAWLLRTFLNRRIRERFLNRFCQRKTQPARQRPPIHPSVSSRRSSAGRITNQKHIYYTSSLPPSYDEIMRKPSQYYIPSSPDGNINCPTQFYHPKSPNGNSCFSEMLPFWIPCSGFLPYRIHKYRGSISTLSISLPPIEEDVESSAPSTPTLGNSDHFTVANETGIGHHNSSLVEPTSFQVSQIEPEAALLLSTTNTPCLKTDSTCLQNNTTFLQDNTTCLQNNTTCLQDNTTCLQDNTTCLQNNTTCLQDNTTCLQDNTTFLQDNTTCLQDNTTCLQNNTTCLQDNTTFLQDNTTFLQDNTTCLQNNTTFLQDNTTCLQNNTTFLQANSTCLHDNTTCFQANTTFLQATSCNHKLNSSDANNNNVMNVKDTYSDDNIIKMSSADKIEMNR</sequence>
<evidence type="ECO:0000313" key="5">
    <source>
        <dbReference type="RefSeq" id="XP_055883656.1"/>
    </source>
</evidence>
<accession>A0A9W3A8S3</accession>
<proteinExistence type="predicted"/>
<protein>
    <submittedName>
        <fullName evidence="4 5">Uncharacterized protein LOC106072874</fullName>
    </submittedName>
</protein>
<evidence type="ECO:0000313" key="3">
    <source>
        <dbReference type="Proteomes" id="UP001165740"/>
    </source>
</evidence>
<feature type="compositionally biased region" description="Polar residues" evidence="1">
    <location>
        <begin position="79"/>
        <end position="88"/>
    </location>
</feature>
<feature type="region of interest" description="Disordered" evidence="1">
    <location>
        <begin position="66"/>
        <end position="88"/>
    </location>
</feature>
<name>A0A9W3A8S3_BIOGL</name>